<evidence type="ECO:0000256" key="7">
    <source>
        <dbReference type="ARBA" id="ARBA00022833"/>
    </source>
</evidence>
<evidence type="ECO:0000313" key="11">
    <source>
        <dbReference type="Proteomes" id="UP000834106"/>
    </source>
</evidence>
<dbReference type="GO" id="GO:0061630">
    <property type="term" value="F:ubiquitin protein ligase activity"/>
    <property type="evidence" value="ECO:0007669"/>
    <property type="project" value="UniProtKB-EC"/>
</dbReference>
<evidence type="ECO:0000256" key="3">
    <source>
        <dbReference type="ARBA" id="ARBA00022679"/>
    </source>
</evidence>
<dbReference type="EMBL" id="OU503058">
    <property type="protein sequence ID" value="CAI9786883.1"/>
    <property type="molecule type" value="Genomic_DNA"/>
</dbReference>
<dbReference type="PROSITE" id="PS50089">
    <property type="entry name" value="ZF_RING_2"/>
    <property type="match status" value="1"/>
</dbReference>
<evidence type="ECO:0000256" key="1">
    <source>
        <dbReference type="ARBA" id="ARBA00000900"/>
    </source>
</evidence>
<dbReference type="PANTHER" id="PTHR22937">
    <property type="entry name" value="E3 UBIQUITIN-PROTEIN LIGASE RNF165"/>
    <property type="match status" value="1"/>
</dbReference>
<dbReference type="Pfam" id="PF13639">
    <property type="entry name" value="zf-RING_2"/>
    <property type="match status" value="1"/>
</dbReference>
<name>A0AAD2EEZ1_9LAMI</name>
<evidence type="ECO:0000313" key="10">
    <source>
        <dbReference type="EMBL" id="CAI9786883.1"/>
    </source>
</evidence>
<dbReference type="EC" id="2.3.2.27" evidence="2"/>
<dbReference type="GO" id="GO:0008270">
    <property type="term" value="F:zinc ion binding"/>
    <property type="evidence" value="ECO:0007669"/>
    <property type="project" value="UniProtKB-KW"/>
</dbReference>
<keyword evidence="4" id="KW-0479">Metal-binding</keyword>
<dbReference type="PANTHER" id="PTHR22937:SF122">
    <property type="entry name" value="RING-TYPE E3 UBIQUITIN TRANSFERASE"/>
    <property type="match status" value="1"/>
</dbReference>
<dbReference type="Gene3D" id="3.30.40.10">
    <property type="entry name" value="Zinc/RING finger domain, C3HC4 (zinc finger)"/>
    <property type="match status" value="1"/>
</dbReference>
<sequence>MVDLVLILKQHNSQLIKERLGFANCDTSIYRSYDKRISILDEGARKVLPSLHGGATMSAVVAGKSTIAEHIRNRKPRTSNYSLTASETDPNTTCSKFTISSLLSSSTYTTTNDNLISSSSSTTTAISSSKKKNFTSSTFRGLGCAASSQVSVPAVIRTSANWDSEKLKKKKMKSKKTKLPSNNNSAAVAVTNNSINNANPSSQSSLSLALSSSCVGVPDVWCGPGIGVTTDAASVDCVVSRRPPVSTRGKVDGVDKINHNLRERSCTVRRMVNHEDLFFLDPEAALGVPRSRVDDSGSRRHVRHGFPEGLAEIVMLQSSLLMGGRSDGLDQYGDWRLDVDSMSYEELLELGERIGYVSTGLREDEITRCLRRTKLGILDKFSSHFPTDLEKKCSICQEDYEADDEMGKLNCGHLYHTNCIKEWLVQKNICPICKTAAVSQT</sequence>
<keyword evidence="3" id="KW-0808">Transferase</keyword>
<evidence type="ECO:0000256" key="5">
    <source>
        <dbReference type="ARBA" id="ARBA00022771"/>
    </source>
</evidence>
<reference evidence="10" key="1">
    <citation type="submission" date="2023-05" db="EMBL/GenBank/DDBJ databases">
        <authorList>
            <person name="Huff M."/>
        </authorList>
    </citation>
    <scope>NUCLEOTIDE SEQUENCE</scope>
</reference>
<keyword evidence="7" id="KW-0862">Zinc</keyword>
<dbReference type="InterPro" id="IPR013083">
    <property type="entry name" value="Znf_RING/FYVE/PHD"/>
</dbReference>
<comment type="catalytic activity">
    <reaction evidence="1">
        <text>S-ubiquitinyl-[E2 ubiquitin-conjugating enzyme]-L-cysteine + [acceptor protein]-L-lysine = [E2 ubiquitin-conjugating enzyme]-L-cysteine + N(6)-ubiquitinyl-[acceptor protein]-L-lysine.</text>
        <dbReference type="EC" id="2.3.2.27"/>
    </reaction>
</comment>
<gene>
    <name evidence="10" type="ORF">FPE_LOCUS34313</name>
</gene>
<dbReference type="InterPro" id="IPR045191">
    <property type="entry name" value="MBR1/2-like"/>
</dbReference>
<feature type="domain" description="RING-type" evidence="9">
    <location>
        <begin position="393"/>
        <end position="434"/>
    </location>
</feature>
<keyword evidence="11" id="KW-1185">Reference proteome</keyword>
<protein>
    <recommendedName>
        <fullName evidence="2">RING-type E3 ubiquitin transferase</fullName>
        <ecNumber evidence="2">2.3.2.27</ecNumber>
    </recommendedName>
</protein>
<evidence type="ECO:0000256" key="2">
    <source>
        <dbReference type="ARBA" id="ARBA00012483"/>
    </source>
</evidence>
<proteinExistence type="predicted"/>
<dbReference type="InterPro" id="IPR001841">
    <property type="entry name" value="Znf_RING"/>
</dbReference>
<dbReference type="Proteomes" id="UP000834106">
    <property type="component" value="Chromosome 23"/>
</dbReference>
<evidence type="ECO:0000259" key="9">
    <source>
        <dbReference type="PROSITE" id="PS50089"/>
    </source>
</evidence>
<organism evidence="10 11">
    <name type="scientific">Fraxinus pennsylvanica</name>
    <dbReference type="NCBI Taxonomy" id="56036"/>
    <lineage>
        <taxon>Eukaryota</taxon>
        <taxon>Viridiplantae</taxon>
        <taxon>Streptophyta</taxon>
        <taxon>Embryophyta</taxon>
        <taxon>Tracheophyta</taxon>
        <taxon>Spermatophyta</taxon>
        <taxon>Magnoliopsida</taxon>
        <taxon>eudicotyledons</taxon>
        <taxon>Gunneridae</taxon>
        <taxon>Pentapetalae</taxon>
        <taxon>asterids</taxon>
        <taxon>lamiids</taxon>
        <taxon>Lamiales</taxon>
        <taxon>Oleaceae</taxon>
        <taxon>Oleeae</taxon>
        <taxon>Fraxinus</taxon>
    </lineage>
</organism>
<evidence type="ECO:0000256" key="8">
    <source>
        <dbReference type="PROSITE-ProRule" id="PRU00175"/>
    </source>
</evidence>
<keyword evidence="5 8" id="KW-0863">Zinc-finger</keyword>
<dbReference type="AlphaFoldDB" id="A0AAD2EEZ1"/>
<accession>A0AAD2EEZ1</accession>
<dbReference type="SMART" id="SM00184">
    <property type="entry name" value="RING"/>
    <property type="match status" value="1"/>
</dbReference>
<evidence type="ECO:0000256" key="4">
    <source>
        <dbReference type="ARBA" id="ARBA00022723"/>
    </source>
</evidence>
<keyword evidence="6" id="KW-0833">Ubl conjugation pathway</keyword>
<evidence type="ECO:0000256" key="6">
    <source>
        <dbReference type="ARBA" id="ARBA00022786"/>
    </source>
</evidence>
<dbReference type="SUPFAM" id="SSF57850">
    <property type="entry name" value="RING/U-box"/>
    <property type="match status" value="1"/>
</dbReference>